<dbReference type="AlphaFoldDB" id="A0A193LK23"/>
<evidence type="ECO:0000313" key="11">
    <source>
        <dbReference type="Proteomes" id="UP000092695"/>
    </source>
</evidence>
<reference evidence="10 11" key="1">
    <citation type="submission" date="2016-06" db="EMBL/GenBank/DDBJ databases">
        <title>Complete genome sequence of a deep-branching marine Gamma Proteobacterium Woeseia oceani type strain XK5.</title>
        <authorList>
            <person name="Mu D."/>
            <person name="Du Z."/>
        </authorList>
    </citation>
    <scope>NUCLEOTIDE SEQUENCE [LARGE SCALE GENOMIC DNA]</scope>
    <source>
        <strain evidence="10 11">XK5</strain>
    </source>
</reference>
<dbReference type="InterPro" id="IPR013785">
    <property type="entry name" value="Aldolase_TIM"/>
</dbReference>
<dbReference type="KEGG" id="woc:BA177_17755"/>
<keyword evidence="4 8" id="KW-0822">Tryptophan biosynthesis</keyword>
<dbReference type="OrthoDB" id="9804578at2"/>
<keyword evidence="5 8" id="KW-0057">Aromatic amino acid biosynthesis</keyword>
<comment type="similarity">
    <text evidence="8 9">Belongs to the TrpA family.</text>
</comment>
<keyword evidence="3 8" id="KW-0028">Amino-acid biosynthesis</keyword>
<keyword evidence="6 8" id="KW-0456">Lyase</keyword>
<name>A0A193LK23_9GAMM</name>
<comment type="subunit">
    <text evidence="2 8">Tetramer of two alpha and two beta chains.</text>
</comment>
<dbReference type="SUPFAM" id="SSF51366">
    <property type="entry name" value="Ribulose-phoshate binding barrel"/>
    <property type="match status" value="1"/>
</dbReference>
<comment type="pathway">
    <text evidence="1 8">Amino-acid biosynthesis; L-tryptophan biosynthesis; L-tryptophan from chorismate: step 5/5.</text>
</comment>
<proteinExistence type="inferred from homology"/>
<evidence type="ECO:0000256" key="7">
    <source>
        <dbReference type="ARBA" id="ARBA00049047"/>
    </source>
</evidence>
<dbReference type="UniPathway" id="UPA00035">
    <property type="reaction ID" value="UER00044"/>
</dbReference>
<accession>A0A193LK23</accession>
<evidence type="ECO:0000256" key="4">
    <source>
        <dbReference type="ARBA" id="ARBA00022822"/>
    </source>
</evidence>
<dbReference type="PROSITE" id="PS00167">
    <property type="entry name" value="TRP_SYNTHASE_ALPHA"/>
    <property type="match status" value="1"/>
</dbReference>
<organism evidence="10 11">
    <name type="scientific">Woeseia oceani</name>
    <dbReference type="NCBI Taxonomy" id="1548547"/>
    <lineage>
        <taxon>Bacteria</taxon>
        <taxon>Pseudomonadati</taxon>
        <taxon>Pseudomonadota</taxon>
        <taxon>Gammaproteobacteria</taxon>
        <taxon>Woeseiales</taxon>
        <taxon>Woeseiaceae</taxon>
        <taxon>Woeseia</taxon>
    </lineage>
</organism>
<dbReference type="InterPro" id="IPR011060">
    <property type="entry name" value="RibuloseP-bd_barrel"/>
</dbReference>
<dbReference type="Pfam" id="PF00290">
    <property type="entry name" value="Trp_syntA"/>
    <property type="match status" value="1"/>
</dbReference>
<protein>
    <recommendedName>
        <fullName evidence="8">Tryptophan synthase alpha chain</fullName>
        <ecNumber evidence="8">4.2.1.20</ecNumber>
    </recommendedName>
</protein>
<gene>
    <name evidence="8" type="primary">trpA</name>
    <name evidence="10" type="ORF">BA177_17755</name>
</gene>
<dbReference type="CDD" id="cd04724">
    <property type="entry name" value="Tryptophan_synthase_alpha"/>
    <property type="match status" value="1"/>
</dbReference>
<dbReference type="PANTHER" id="PTHR43406">
    <property type="entry name" value="TRYPTOPHAN SYNTHASE, ALPHA CHAIN"/>
    <property type="match status" value="1"/>
</dbReference>
<comment type="function">
    <text evidence="8">The alpha subunit is responsible for the aldol cleavage of indoleglycerol phosphate to indole and glyceraldehyde 3-phosphate.</text>
</comment>
<dbReference type="Gene3D" id="3.20.20.70">
    <property type="entry name" value="Aldolase class I"/>
    <property type="match status" value="1"/>
</dbReference>
<dbReference type="NCBIfam" id="TIGR00262">
    <property type="entry name" value="trpA"/>
    <property type="match status" value="1"/>
</dbReference>
<dbReference type="EC" id="4.2.1.20" evidence="8"/>
<dbReference type="EMBL" id="CP016268">
    <property type="protein sequence ID" value="ANO52786.1"/>
    <property type="molecule type" value="Genomic_DNA"/>
</dbReference>
<comment type="catalytic activity">
    <reaction evidence="7 8">
        <text>(1S,2R)-1-C-(indol-3-yl)glycerol 3-phosphate + L-serine = D-glyceraldehyde 3-phosphate + L-tryptophan + H2O</text>
        <dbReference type="Rhea" id="RHEA:10532"/>
        <dbReference type="ChEBI" id="CHEBI:15377"/>
        <dbReference type="ChEBI" id="CHEBI:33384"/>
        <dbReference type="ChEBI" id="CHEBI:57912"/>
        <dbReference type="ChEBI" id="CHEBI:58866"/>
        <dbReference type="ChEBI" id="CHEBI:59776"/>
        <dbReference type="EC" id="4.2.1.20"/>
    </reaction>
</comment>
<dbReference type="Proteomes" id="UP000092695">
    <property type="component" value="Chromosome"/>
</dbReference>
<evidence type="ECO:0000256" key="3">
    <source>
        <dbReference type="ARBA" id="ARBA00022605"/>
    </source>
</evidence>
<dbReference type="InterPro" id="IPR002028">
    <property type="entry name" value="Trp_synthase_suA"/>
</dbReference>
<evidence type="ECO:0000256" key="2">
    <source>
        <dbReference type="ARBA" id="ARBA00011270"/>
    </source>
</evidence>
<feature type="active site" description="Proton acceptor" evidence="8">
    <location>
        <position position="62"/>
    </location>
</feature>
<sequence length="256" mass="26791">MSAHESVSSALRAANDAGRPALIPFITAGYPKLEDFMDVLAAVSDVGDVVEIGVPFSDPMADGMTIQRSSHEAIKNGVSLRWILEQLSANRDRIKAPVVLMSYMNPLLAIGYDELAKRALAAGVCGFIVPDLPFEESHDLRAALESQGLGVVQLVTPATPAERLQLLADASRGFLYAVTITGITGGDGGLPDDLAAYLDRVSKVSPLPVCAGFGIRAAGDVANVGQHAAGAIVGSALVEVLERGEDPAAFLRSLRD</sequence>
<evidence type="ECO:0000256" key="5">
    <source>
        <dbReference type="ARBA" id="ARBA00023141"/>
    </source>
</evidence>
<evidence type="ECO:0000313" key="10">
    <source>
        <dbReference type="EMBL" id="ANO52786.1"/>
    </source>
</evidence>
<dbReference type="PANTHER" id="PTHR43406:SF1">
    <property type="entry name" value="TRYPTOPHAN SYNTHASE ALPHA CHAIN, CHLOROPLASTIC"/>
    <property type="match status" value="1"/>
</dbReference>
<dbReference type="HAMAP" id="MF_00131">
    <property type="entry name" value="Trp_synth_alpha"/>
    <property type="match status" value="1"/>
</dbReference>
<evidence type="ECO:0000256" key="6">
    <source>
        <dbReference type="ARBA" id="ARBA00023239"/>
    </source>
</evidence>
<feature type="active site" description="Proton acceptor" evidence="8">
    <location>
        <position position="51"/>
    </location>
</feature>
<evidence type="ECO:0000256" key="1">
    <source>
        <dbReference type="ARBA" id="ARBA00004733"/>
    </source>
</evidence>
<dbReference type="GO" id="GO:0005829">
    <property type="term" value="C:cytosol"/>
    <property type="evidence" value="ECO:0007669"/>
    <property type="project" value="TreeGrafter"/>
</dbReference>
<dbReference type="RefSeq" id="WP_068618451.1">
    <property type="nucleotide sequence ID" value="NZ_CP016268.1"/>
</dbReference>
<dbReference type="InterPro" id="IPR018204">
    <property type="entry name" value="Trp_synthase_alpha_AS"/>
</dbReference>
<keyword evidence="11" id="KW-1185">Reference proteome</keyword>
<evidence type="ECO:0000256" key="8">
    <source>
        <dbReference type="HAMAP-Rule" id="MF_00131"/>
    </source>
</evidence>
<evidence type="ECO:0000256" key="9">
    <source>
        <dbReference type="RuleBase" id="RU003662"/>
    </source>
</evidence>
<dbReference type="STRING" id="1548547.BA177_17755"/>
<dbReference type="GO" id="GO:0004834">
    <property type="term" value="F:tryptophan synthase activity"/>
    <property type="evidence" value="ECO:0007669"/>
    <property type="project" value="UniProtKB-UniRule"/>
</dbReference>